<dbReference type="EMBL" id="JAWQEG010006162">
    <property type="protein sequence ID" value="KAK3855587.1"/>
    <property type="molecule type" value="Genomic_DNA"/>
</dbReference>
<comment type="caution">
    <text evidence="1">The sequence shown here is derived from an EMBL/GenBank/DDBJ whole genome shotgun (WGS) entry which is preliminary data.</text>
</comment>
<sequence>MGGALGSLRAMMCRQAGRQLPQGVTSTPPYPCNTQHGAQGDGRVSGWGKVQTLRYQGYARQSVNSALGQRHQSQASSSHYAQHNNTGGWLLCGSESSAQQHSTITTRHFVALTTLQGHHTAGRGTKGWDGGLVGCRELGAGRQAGRKQAGRRAGRLLGDSGCGGGGDQEKMTRVTKFFRPWRGLGCHPQSRRATTATLPQLSPGCGQPTSYYFKKWIITDRLYRANYNILQRVAAAARADTTLWQPHPPPPPGSVFSL</sequence>
<evidence type="ECO:0000313" key="2">
    <source>
        <dbReference type="Proteomes" id="UP001286313"/>
    </source>
</evidence>
<dbReference type="Proteomes" id="UP001286313">
    <property type="component" value="Unassembled WGS sequence"/>
</dbReference>
<gene>
    <name evidence="1" type="ORF">Pcinc_038015</name>
</gene>
<reference evidence="1" key="1">
    <citation type="submission" date="2023-10" db="EMBL/GenBank/DDBJ databases">
        <title>Genome assemblies of two species of porcelain crab, Petrolisthes cinctipes and Petrolisthes manimaculis (Anomura: Porcellanidae).</title>
        <authorList>
            <person name="Angst P."/>
        </authorList>
    </citation>
    <scope>NUCLEOTIDE SEQUENCE</scope>
    <source>
        <strain evidence="1">PB745_01</strain>
        <tissue evidence="1">Gill</tissue>
    </source>
</reference>
<organism evidence="1 2">
    <name type="scientific">Petrolisthes cinctipes</name>
    <name type="common">Flat porcelain crab</name>
    <dbReference type="NCBI Taxonomy" id="88211"/>
    <lineage>
        <taxon>Eukaryota</taxon>
        <taxon>Metazoa</taxon>
        <taxon>Ecdysozoa</taxon>
        <taxon>Arthropoda</taxon>
        <taxon>Crustacea</taxon>
        <taxon>Multicrustacea</taxon>
        <taxon>Malacostraca</taxon>
        <taxon>Eumalacostraca</taxon>
        <taxon>Eucarida</taxon>
        <taxon>Decapoda</taxon>
        <taxon>Pleocyemata</taxon>
        <taxon>Anomura</taxon>
        <taxon>Galatheoidea</taxon>
        <taxon>Porcellanidae</taxon>
        <taxon>Petrolisthes</taxon>
    </lineage>
</organism>
<dbReference type="AlphaFoldDB" id="A0AAE1BSY1"/>
<proteinExistence type="predicted"/>
<name>A0AAE1BSY1_PETCI</name>
<accession>A0AAE1BSY1</accession>
<evidence type="ECO:0000313" key="1">
    <source>
        <dbReference type="EMBL" id="KAK3855587.1"/>
    </source>
</evidence>
<protein>
    <submittedName>
        <fullName evidence="1">Uncharacterized protein</fullName>
    </submittedName>
</protein>
<keyword evidence="2" id="KW-1185">Reference proteome</keyword>